<feature type="transmembrane region" description="Helical" evidence="7">
    <location>
        <begin position="534"/>
        <end position="554"/>
    </location>
</feature>
<reference evidence="10" key="1">
    <citation type="journal article" date="2006" name="Science">
        <title>Ancient noncoding elements conserved in the human genome.</title>
        <authorList>
            <person name="Venkatesh B."/>
            <person name="Kirkness E.F."/>
            <person name="Loh Y.H."/>
            <person name="Halpern A.L."/>
            <person name="Lee A.P."/>
            <person name="Johnson J."/>
            <person name="Dandona N."/>
            <person name="Viswanathan L.D."/>
            <person name="Tay A."/>
            <person name="Venter J.C."/>
            <person name="Strausberg R.L."/>
            <person name="Brenner S."/>
        </authorList>
    </citation>
    <scope>NUCLEOTIDE SEQUENCE [LARGE SCALE GENOMIC DNA]</scope>
</reference>
<feature type="transmembrane region" description="Helical" evidence="7">
    <location>
        <begin position="361"/>
        <end position="380"/>
    </location>
</feature>
<evidence type="ECO:0000313" key="10">
    <source>
        <dbReference type="Proteomes" id="UP000314986"/>
    </source>
</evidence>
<dbReference type="GO" id="GO:0016020">
    <property type="term" value="C:membrane"/>
    <property type="evidence" value="ECO:0007669"/>
    <property type="project" value="UniProtKB-SubCell"/>
</dbReference>
<evidence type="ECO:0000256" key="5">
    <source>
        <dbReference type="ARBA" id="ARBA00023136"/>
    </source>
</evidence>
<evidence type="ECO:0000256" key="2">
    <source>
        <dbReference type="ARBA" id="ARBA00005241"/>
    </source>
</evidence>
<keyword evidence="3 7" id="KW-0812">Transmembrane</keyword>
<dbReference type="InterPro" id="IPR051717">
    <property type="entry name" value="MFS_MFSD6"/>
</dbReference>
<feature type="transmembrane region" description="Helical" evidence="7">
    <location>
        <begin position="78"/>
        <end position="97"/>
    </location>
</feature>
<feature type="transmembrane region" description="Helical" evidence="7">
    <location>
        <begin position="285"/>
        <end position="306"/>
    </location>
</feature>
<dbReference type="STRING" id="7868.ENSCMIP00000043019"/>
<comment type="subcellular location">
    <subcellularLocation>
        <location evidence="1">Membrane</location>
        <topology evidence="1">Multi-pass membrane protein</topology>
    </subcellularLocation>
</comment>
<comment type="similarity">
    <text evidence="2">Belongs to the major facilitator superfamily. MFSD6 family.</text>
</comment>
<evidence type="ECO:0000256" key="7">
    <source>
        <dbReference type="SAM" id="Phobius"/>
    </source>
</evidence>
<dbReference type="Gene3D" id="1.20.1250.20">
    <property type="entry name" value="MFS general substrate transporter like domains"/>
    <property type="match status" value="2"/>
</dbReference>
<dbReference type="InterPro" id="IPR024989">
    <property type="entry name" value="MFS_assoc_dom"/>
</dbReference>
<feature type="compositionally biased region" description="Polar residues" evidence="6">
    <location>
        <begin position="240"/>
        <end position="249"/>
    </location>
</feature>
<reference evidence="9" key="4">
    <citation type="submission" date="2025-08" db="UniProtKB">
        <authorList>
            <consortium name="Ensembl"/>
        </authorList>
    </citation>
    <scope>IDENTIFICATION</scope>
</reference>
<dbReference type="SUPFAM" id="SSF103473">
    <property type="entry name" value="MFS general substrate transporter"/>
    <property type="match status" value="1"/>
</dbReference>
<dbReference type="CDD" id="cd17479">
    <property type="entry name" value="MFS_MFSD6L"/>
    <property type="match status" value="1"/>
</dbReference>
<feature type="transmembrane region" description="Helical" evidence="7">
    <location>
        <begin position="560"/>
        <end position="580"/>
    </location>
</feature>
<evidence type="ECO:0000313" key="9">
    <source>
        <dbReference type="Ensembl" id="ENSCMIP00000043019.1"/>
    </source>
</evidence>
<sequence>MKRNKQWNVNKALALASLFHFLHCAGKACVVPFLTIYFRQLGLTAPFVGIIMGTKYFISLVCAPFWSYCARRHNMRRVLVLGSLLSSIGAGLLLTLISPVDKEAGYKFCNGSMQTGHSLADGGTTVKKVDFEKNNIAHTTSPTTTYISSRVIVTTKQASVTFPRLNLTGVSVAHRTEWSRSTVAREISLASAYTSRSTSKKAHHRFDSKPSQIVPDAESSGKGRSLLPADGQKRAKKGISSGSGSNQLVQRNIGLDNDSRNKQKMHDQSLEPSSLKILDIQHQTFVLILLTVSLWELLASTLEWVADDGLYDYLDFVDSVDRYGKQWIWGSLGTAVAACSVGIFVDRLNCFLNAHTSRTAVHFYSYAVVITLALLVGVFYPNHTPKKSGPVNRTVKGLYLIGSDGRAILYAVTVFVTGAVGSTVNNFLFWQIQNNGGTETYMGISVAIAVIAEILLFVFKEKMLRSLSLPGVVGLGLFSLAAQFLYYSFLWTSWAVLPIQILNAFSNGALWWAVHAQSADLATPGMERTLHKVFHGLSFGLGASSGSFASGFIVDNFNLAILYQSCSAVAVLWTLVFLAIQSRIPRQKRLNYSRLLAADTSDMSDSEDEPDKDWLVKALKNDDFL</sequence>
<organism evidence="9 10">
    <name type="scientific">Callorhinchus milii</name>
    <name type="common">Ghost shark</name>
    <dbReference type="NCBI Taxonomy" id="7868"/>
    <lineage>
        <taxon>Eukaryota</taxon>
        <taxon>Metazoa</taxon>
        <taxon>Chordata</taxon>
        <taxon>Craniata</taxon>
        <taxon>Vertebrata</taxon>
        <taxon>Chondrichthyes</taxon>
        <taxon>Holocephali</taxon>
        <taxon>Chimaeriformes</taxon>
        <taxon>Callorhinchidae</taxon>
        <taxon>Callorhinchus</taxon>
    </lineage>
</organism>
<accession>A0A4W3JHV0</accession>
<dbReference type="AlphaFoldDB" id="A0A4W3JHV0"/>
<feature type="transmembrane region" description="Helical" evidence="7">
    <location>
        <begin position="407"/>
        <end position="429"/>
    </location>
</feature>
<dbReference type="Pfam" id="PF12832">
    <property type="entry name" value="MFS_1_like"/>
    <property type="match status" value="1"/>
</dbReference>
<evidence type="ECO:0000256" key="3">
    <source>
        <dbReference type="ARBA" id="ARBA00022692"/>
    </source>
</evidence>
<keyword evidence="5 7" id="KW-0472">Membrane</keyword>
<feature type="domain" description="Major facilitator superfamily associated" evidence="8">
    <location>
        <begin position="17"/>
        <end position="564"/>
    </location>
</feature>
<dbReference type="GeneTree" id="ENSGT00530000063599"/>
<dbReference type="Ensembl" id="ENSCMIT00000043640.1">
    <property type="protein sequence ID" value="ENSCMIP00000043019.1"/>
    <property type="gene ID" value="ENSCMIG00000017865.1"/>
</dbReference>
<feature type="transmembrane region" description="Helical" evidence="7">
    <location>
        <begin position="495"/>
        <end position="514"/>
    </location>
</feature>
<evidence type="ECO:0000256" key="1">
    <source>
        <dbReference type="ARBA" id="ARBA00004141"/>
    </source>
</evidence>
<proteinExistence type="inferred from homology"/>
<evidence type="ECO:0000256" key="6">
    <source>
        <dbReference type="SAM" id="MobiDB-lite"/>
    </source>
</evidence>
<dbReference type="PANTHER" id="PTHR16172">
    <property type="entry name" value="MAJOR FACILITATOR SUPERFAMILY DOMAIN-CONTAINING PROTEIN 6-LIKE"/>
    <property type="match status" value="1"/>
</dbReference>
<keyword evidence="4 7" id="KW-1133">Transmembrane helix</keyword>
<feature type="transmembrane region" description="Helical" evidence="7">
    <location>
        <begin position="441"/>
        <end position="459"/>
    </location>
</feature>
<keyword evidence="10" id="KW-1185">Reference proteome</keyword>
<dbReference type="OMA" id="EGLQWTF"/>
<feature type="transmembrane region" description="Helical" evidence="7">
    <location>
        <begin position="471"/>
        <end position="489"/>
    </location>
</feature>
<feature type="region of interest" description="Disordered" evidence="6">
    <location>
        <begin position="198"/>
        <end position="249"/>
    </location>
</feature>
<reference evidence="9" key="5">
    <citation type="submission" date="2025-09" db="UniProtKB">
        <authorList>
            <consortium name="Ensembl"/>
        </authorList>
    </citation>
    <scope>IDENTIFICATION</scope>
</reference>
<dbReference type="Proteomes" id="UP000314986">
    <property type="component" value="Unassembled WGS sequence"/>
</dbReference>
<dbReference type="PANTHER" id="PTHR16172:SF41">
    <property type="entry name" value="MAJOR FACILITATOR SUPERFAMILY DOMAIN-CONTAINING PROTEIN 6-LIKE"/>
    <property type="match status" value="1"/>
</dbReference>
<evidence type="ECO:0000259" key="8">
    <source>
        <dbReference type="Pfam" id="PF12832"/>
    </source>
</evidence>
<feature type="transmembrane region" description="Helical" evidence="7">
    <location>
        <begin position="43"/>
        <end position="66"/>
    </location>
</feature>
<reference evidence="10" key="2">
    <citation type="journal article" date="2007" name="PLoS Biol.">
        <title>Survey sequencing and comparative analysis of the elephant shark (Callorhinchus milii) genome.</title>
        <authorList>
            <person name="Venkatesh B."/>
            <person name="Kirkness E.F."/>
            <person name="Loh Y.H."/>
            <person name="Halpern A.L."/>
            <person name="Lee A.P."/>
            <person name="Johnson J."/>
            <person name="Dandona N."/>
            <person name="Viswanathan L.D."/>
            <person name="Tay A."/>
            <person name="Venter J.C."/>
            <person name="Strausberg R.L."/>
            <person name="Brenner S."/>
        </authorList>
    </citation>
    <scope>NUCLEOTIDE SEQUENCE [LARGE SCALE GENOMIC DNA]</scope>
</reference>
<name>A0A4W3JHV0_CALMI</name>
<dbReference type="InterPro" id="IPR036259">
    <property type="entry name" value="MFS_trans_sf"/>
</dbReference>
<evidence type="ECO:0000256" key="4">
    <source>
        <dbReference type="ARBA" id="ARBA00022989"/>
    </source>
</evidence>
<feature type="transmembrane region" description="Helical" evidence="7">
    <location>
        <begin position="327"/>
        <end position="345"/>
    </location>
</feature>
<dbReference type="InParanoid" id="A0A4W3JHV0"/>
<reference evidence="10" key="3">
    <citation type="journal article" date="2014" name="Nature">
        <title>Elephant shark genome provides unique insights into gnathostome evolution.</title>
        <authorList>
            <consortium name="International Elephant Shark Genome Sequencing Consortium"/>
            <person name="Venkatesh B."/>
            <person name="Lee A.P."/>
            <person name="Ravi V."/>
            <person name="Maurya A.K."/>
            <person name="Lian M.M."/>
            <person name="Swann J.B."/>
            <person name="Ohta Y."/>
            <person name="Flajnik M.F."/>
            <person name="Sutoh Y."/>
            <person name="Kasahara M."/>
            <person name="Hoon S."/>
            <person name="Gangu V."/>
            <person name="Roy S.W."/>
            <person name="Irimia M."/>
            <person name="Korzh V."/>
            <person name="Kondrychyn I."/>
            <person name="Lim Z.W."/>
            <person name="Tay B.H."/>
            <person name="Tohari S."/>
            <person name="Kong K.W."/>
            <person name="Ho S."/>
            <person name="Lorente-Galdos B."/>
            <person name="Quilez J."/>
            <person name="Marques-Bonet T."/>
            <person name="Raney B.J."/>
            <person name="Ingham P.W."/>
            <person name="Tay A."/>
            <person name="Hillier L.W."/>
            <person name="Minx P."/>
            <person name="Boehm T."/>
            <person name="Wilson R.K."/>
            <person name="Brenner S."/>
            <person name="Warren W.C."/>
        </authorList>
    </citation>
    <scope>NUCLEOTIDE SEQUENCE [LARGE SCALE GENOMIC DNA]</scope>
</reference>
<protein>
    <submittedName>
        <fullName evidence="9">Major facilitator superfamily domain containing 6-like</fullName>
    </submittedName>
</protein>